<sequence>MICSSPRWLISFILFLLVIIILTLTAIFAVDQHYEQRCETRACWEEAANIEASLNTEVTPCDDFYEFVCGKWIQNTIIPEHKPSESRFDQLQDKVKEEITSIIQTPINGHIDADFVQKTKRFYRSCLNLTAINNRGDEPLRRLIDQLGGWPILDSNWNEKNVTLIDMHSRLREIGLIDDMIQSVTVISHDKDNTHNVLAVSPATFGLMDRDFMVRDLHNDSSLQRYYRLMLYTIKLLSDRNYYEEKRANLHFDFFEYDDIEIDADIELDQNIKNQMLTVLEFEQILANNSMKKEDNRNLTLLFNNMTIHELEKMSPNIEWLELINALTKLNSTQNEEVVVIDINYVKFLDHFLPNTPMRIISNYIVWRIVKTKIGALDYVYQSLREQYNAANFGNAKPEARWQQCVAQVQTNLGAALSNLYVKNQFTSNDKDVINKIVLQIKDEFYKTLQSTDWMDHQTKENAIKKLRSMEFRIGYPDEIVIDELVSDYYDEIIGHEITHGFDGFGRQFDPTGQLKNWWNHATSQMFEEKSQCIVDQYNKYYSPEVDMYVNGMNTQDENIADNGGVGLAYRAYKKEYDNRPEQEPLLPLFNYTIGQLFWISYGMVNCEKVNNEMLKLNIQLDPHTPNRFRLNGVVSNSYEFANDFACPIGTPMNPKQKCKIW</sequence>
<dbReference type="GO" id="GO:0004222">
    <property type="term" value="F:metalloendopeptidase activity"/>
    <property type="evidence" value="ECO:0007669"/>
    <property type="project" value="InterPro"/>
</dbReference>
<dbReference type="InterPro" id="IPR042089">
    <property type="entry name" value="Peptidase_M13_dom_2"/>
</dbReference>
<evidence type="ECO:0000256" key="2">
    <source>
        <dbReference type="ARBA" id="ARBA00007357"/>
    </source>
</evidence>
<evidence type="ECO:0000256" key="4">
    <source>
        <dbReference type="ARBA" id="ARBA00022723"/>
    </source>
</evidence>
<proteinExistence type="inferred from homology"/>
<accession>A0A9Q0RIN4</accession>
<keyword evidence="6" id="KW-0862">Zinc</keyword>
<evidence type="ECO:0000256" key="7">
    <source>
        <dbReference type="ARBA" id="ARBA00023049"/>
    </source>
</evidence>
<organism evidence="11 12">
    <name type="scientific">Blomia tropicalis</name>
    <name type="common">Mite</name>
    <dbReference type="NCBI Taxonomy" id="40697"/>
    <lineage>
        <taxon>Eukaryota</taxon>
        <taxon>Metazoa</taxon>
        <taxon>Ecdysozoa</taxon>
        <taxon>Arthropoda</taxon>
        <taxon>Chelicerata</taxon>
        <taxon>Arachnida</taxon>
        <taxon>Acari</taxon>
        <taxon>Acariformes</taxon>
        <taxon>Sarcoptiformes</taxon>
        <taxon>Astigmata</taxon>
        <taxon>Glycyphagoidea</taxon>
        <taxon>Echimyopodidae</taxon>
        <taxon>Blomia</taxon>
    </lineage>
</organism>
<dbReference type="GO" id="GO:0046872">
    <property type="term" value="F:metal ion binding"/>
    <property type="evidence" value="ECO:0007669"/>
    <property type="project" value="UniProtKB-KW"/>
</dbReference>
<feature type="signal peptide" evidence="8">
    <location>
        <begin position="1"/>
        <end position="29"/>
    </location>
</feature>
<dbReference type="SUPFAM" id="SSF55486">
    <property type="entry name" value="Metalloproteases ('zincins'), catalytic domain"/>
    <property type="match status" value="1"/>
</dbReference>
<dbReference type="OMA" id="YANTWCE"/>
<dbReference type="GO" id="GO:0005886">
    <property type="term" value="C:plasma membrane"/>
    <property type="evidence" value="ECO:0007669"/>
    <property type="project" value="TreeGrafter"/>
</dbReference>
<dbReference type="GO" id="GO:0016485">
    <property type="term" value="P:protein processing"/>
    <property type="evidence" value="ECO:0007669"/>
    <property type="project" value="TreeGrafter"/>
</dbReference>
<dbReference type="PANTHER" id="PTHR11733:SF167">
    <property type="entry name" value="FI17812P1-RELATED"/>
    <property type="match status" value="1"/>
</dbReference>
<keyword evidence="4" id="KW-0479">Metal-binding</keyword>
<keyword evidence="5" id="KW-0378">Hydrolase</keyword>
<evidence type="ECO:0000256" key="3">
    <source>
        <dbReference type="ARBA" id="ARBA00022670"/>
    </source>
</evidence>
<evidence type="ECO:0000259" key="9">
    <source>
        <dbReference type="Pfam" id="PF01431"/>
    </source>
</evidence>
<comment type="similarity">
    <text evidence="2">Belongs to the peptidase M13 family.</text>
</comment>
<comment type="cofactor">
    <cofactor evidence="1">
        <name>Zn(2+)</name>
        <dbReference type="ChEBI" id="CHEBI:29105"/>
    </cofactor>
</comment>
<evidence type="ECO:0000256" key="8">
    <source>
        <dbReference type="SAM" id="SignalP"/>
    </source>
</evidence>
<gene>
    <name evidence="11" type="ORF">RDWZM_008215</name>
</gene>
<evidence type="ECO:0000313" key="12">
    <source>
        <dbReference type="Proteomes" id="UP001142055"/>
    </source>
</evidence>
<keyword evidence="7" id="KW-0482">Metalloprotease</keyword>
<dbReference type="InterPro" id="IPR018497">
    <property type="entry name" value="Peptidase_M13_C"/>
</dbReference>
<feature type="domain" description="Peptidase M13 C-terminal" evidence="9">
    <location>
        <begin position="493"/>
        <end position="661"/>
    </location>
</feature>
<evidence type="ECO:0000256" key="1">
    <source>
        <dbReference type="ARBA" id="ARBA00001947"/>
    </source>
</evidence>
<keyword evidence="3" id="KW-0645">Protease</keyword>
<feature type="domain" description="Peptidase M13 N-terminal" evidence="10">
    <location>
        <begin position="60"/>
        <end position="477"/>
    </location>
</feature>
<evidence type="ECO:0000259" key="10">
    <source>
        <dbReference type="Pfam" id="PF05649"/>
    </source>
</evidence>
<dbReference type="Proteomes" id="UP001142055">
    <property type="component" value="Chromosome 3"/>
</dbReference>
<keyword evidence="8" id="KW-0732">Signal</keyword>
<keyword evidence="12" id="KW-1185">Reference proteome</keyword>
<evidence type="ECO:0000313" key="11">
    <source>
        <dbReference type="EMBL" id="KAJ6217058.1"/>
    </source>
</evidence>
<comment type="caution">
    <text evidence="11">The sequence shown here is derived from an EMBL/GenBank/DDBJ whole genome shotgun (WGS) entry which is preliminary data.</text>
</comment>
<dbReference type="Pfam" id="PF05649">
    <property type="entry name" value="Peptidase_M13_N"/>
    <property type="match status" value="1"/>
</dbReference>
<dbReference type="Pfam" id="PF01431">
    <property type="entry name" value="Peptidase_M13"/>
    <property type="match status" value="1"/>
</dbReference>
<name>A0A9Q0RIN4_BLOTA</name>
<dbReference type="InterPro" id="IPR000718">
    <property type="entry name" value="Peptidase_M13"/>
</dbReference>
<dbReference type="InterPro" id="IPR024079">
    <property type="entry name" value="MetalloPept_cat_dom_sf"/>
</dbReference>
<evidence type="ECO:0000256" key="6">
    <source>
        <dbReference type="ARBA" id="ARBA00022833"/>
    </source>
</evidence>
<feature type="chain" id="PRO_5040406117" evidence="8">
    <location>
        <begin position="30"/>
        <end position="662"/>
    </location>
</feature>
<dbReference type="Gene3D" id="3.40.390.10">
    <property type="entry name" value="Collagenase (Catalytic Domain)"/>
    <property type="match status" value="1"/>
</dbReference>
<protein>
    <submittedName>
        <fullName evidence="11">Uncharacterized protein</fullName>
    </submittedName>
</protein>
<reference evidence="11" key="1">
    <citation type="submission" date="2022-12" db="EMBL/GenBank/DDBJ databases">
        <title>Genome assemblies of Blomia tropicalis.</title>
        <authorList>
            <person name="Cui Y."/>
        </authorList>
    </citation>
    <scope>NUCLEOTIDE SEQUENCE</scope>
    <source>
        <tissue evidence="11">Adult mites</tissue>
    </source>
</reference>
<dbReference type="AlphaFoldDB" id="A0A9Q0RIN4"/>
<dbReference type="PROSITE" id="PS51885">
    <property type="entry name" value="NEPRILYSIN"/>
    <property type="match status" value="1"/>
</dbReference>
<dbReference type="CDD" id="cd08662">
    <property type="entry name" value="M13"/>
    <property type="match status" value="1"/>
</dbReference>
<dbReference type="InterPro" id="IPR008753">
    <property type="entry name" value="Peptidase_M13_N"/>
</dbReference>
<evidence type="ECO:0000256" key="5">
    <source>
        <dbReference type="ARBA" id="ARBA00022801"/>
    </source>
</evidence>
<dbReference type="EMBL" id="JAPWDV010000003">
    <property type="protein sequence ID" value="KAJ6217058.1"/>
    <property type="molecule type" value="Genomic_DNA"/>
</dbReference>
<dbReference type="Gene3D" id="1.10.1380.10">
    <property type="entry name" value="Neutral endopeptidase , domain2"/>
    <property type="match status" value="1"/>
</dbReference>
<dbReference type="PANTHER" id="PTHR11733">
    <property type="entry name" value="ZINC METALLOPROTEASE FAMILY M13 NEPRILYSIN-RELATED"/>
    <property type="match status" value="1"/>
</dbReference>